<dbReference type="Proteomes" id="UP000245207">
    <property type="component" value="Unassembled WGS sequence"/>
</dbReference>
<dbReference type="EMBL" id="PKPP01003116">
    <property type="protein sequence ID" value="PWA71212.1"/>
    <property type="molecule type" value="Genomic_DNA"/>
</dbReference>
<comment type="caution">
    <text evidence="2">The sequence shown here is derived from an EMBL/GenBank/DDBJ whole genome shotgun (WGS) entry which is preliminary data.</text>
</comment>
<protein>
    <submittedName>
        <fullName evidence="2">Uncharacterized protein</fullName>
    </submittedName>
</protein>
<evidence type="ECO:0000313" key="2">
    <source>
        <dbReference type="EMBL" id="PWA71212.1"/>
    </source>
</evidence>
<keyword evidence="3" id="KW-1185">Reference proteome</keyword>
<dbReference type="Gene3D" id="3.80.10.10">
    <property type="entry name" value="Ribonuclease Inhibitor"/>
    <property type="match status" value="1"/>
</dbReference>
<reference evidence="2 3" key="1">
    <citation type="journal article" date="2018" name="Mol. Plant">
        <title>The genome of Artemisia annua provides insight into the evolution of Asteraceae family and artemisinin biosynthesis.</title>
        <authorList>
            <person name="Shen Q."/>
            <person name="Zhang L."/>
            <person name="Liao Z."/>
            <person name="Wang S."/>
            <person name="Yan T."/>
            <person name="Shi P."/>
            <person name="Liu M."/>
            <person name="Fu X."/>
            <person name="Pan Q."/>
            <person name="Wang Y."/>
            <person name="Lv Z."/>
            <person name="Lu X."/>
            <person name="Zhang F."/>
            <person name="Jiang W."/>
            <person name="Ma Y."/>
            <person name="Chen M."/>
            <person name="Hao X."/>
            <person name="Li L."/>
            <person name="Tang Y."/>
            <person name="Lv G."/>
            <person name="Zhou Y."/>
            <person name="Sun X."/>
            <person name="Brodelius P.E."/>
            <person name="Rose J.K.C."/>
            <person name="Tang K."/>
        </authorList>
    </citation>
    <scope>NUCLEOTIDE SEQUENCE [LARGE SCALE GENOMIC DNA]</scope>
    <source>
        <strain evidence="3">cv. Huhao1</strain>
        <tissue evidence="2">Leaf</tissue>
    </source>
</reference>
<evidence type="ECO:0000313" key="3">
    <source>
        <dbReference type="Proteomes" id="UP000245207"/>
    </source>
</evidence>
<dbReference type="AlphaFoldDB" id="A0A2U1NCG7"/>
<dbReference type="STRING" id="35608.A0A2U1NCG7"/>
<gene>
    <name evidence="2" type="ORF">CTI12_AA251790</name>
</gene>
<proteinExistence type="predicted"/>
<dbReference type="PANTHER" id="PTHR33463">
    <property type="entry name" value="NB-ARC DOMAIN-CONTAINING PROTEIN-RELATED"/>
    <property type="match status" value="1"/>
</dbReference>
<keyword evidence="1" id="KW-0611">Plant defense</keyword>
<sequence>MQVIVKEDGQHNSKTVLFPRLKSLTLTDLPNVEGFFLGMNEFLWSILDEVKIYGCPKMMTFTSGRSMTPKLLYIHTGIGKHSLECGLNFPLSNASHENLEKLHIRRENRQLFFKEVKEIFEVVDLENDDVNEKQSVVVFPKLKEVTLEALDSMSLLLLHELEISCCRNMEVIVKKAEDSDTTATDVVVFRSLKSIKLGHLPNLKGFCLGMEDFLWQSLDTLEIKDCPQITVFTCGQSTTPQLKVKATSTKKHAAPTARTKKVESFFGDSSEEDSSSMKKSPRRKRLRVYIRVKSIIALIAVKTKSAIAAKSTNGSSFTNLYEKKF</sequence>
<accession>A0A2U1NCG7</accession>
<name>A0A2U1NCG7_ARTAN</name>
<dbReference type="OrthoDB" id="1747797at2759"/>
<dbReference type="InterPro" id="IPR032675">
    <property type="entry name" value="LRR_dom_sf"/>
</dbReference>
<dbReference type="InterPro" id="IPR050905">
    <property type="entry name" value="Plant_NBS-LRR"/>
</dbReference>
<evidence type="ECO:0000256" key="1">
    <source>
        <dbReference type="ARBA" id="ARBA00022821"/>
    </source>
</evidence>
<dbReference type="PANTHER" id="PTHR33463:SF134">
    <property type="entry name" value="LEUCINE-RICH REPEAT DOMAIN, L DOMAIN-LIKE PROTEIN-RELATED"/>
    <property type="match status" value="1"/>
</dbReference>
<organism evidence="2 3">
    <name type="scientific">Artemisia annua</name>
    <name type="common">Sweet wormwood</name>
    <dbReference type="NCBI Taxonomy" id="35608"/>
    <lineage>
        <taxon>Eukaryota</taxon>
        <taxon>Viridiplantae</taxon>
        <taxon>Streptophyta</taxon>
        <taxon>Embryophyta</taxon>
        <taxon>Tracheophyta</taxon>
        <taxon>Spermatophyta</taxon>
        <taxon>Magnoliopsida</taxon>
        <taxon>eudicotyledons</taxon>
        <taxon>Gunneridae</taxon>
        <taxon>Pentapetalae</taxon>
        <taxon>asterids</taxon>
        <taxon>campanulids</taxon>
        <taxon>Asterales</taxon>
        <taxon>Asteraceae</taxon>
        <taxon>Asteroideae</taxon>
        <taxon>Anthemideae</taxon>
        <taxon>Artemisiinae</taxon>
        <taxon>Artemisia</taxon>
    </lineage>
</organism>